<accession>A0A656JSK0</accession>
<evidence type="ECO:0000313" key="2">
    <source>
        <dbReference type="EMBL" id="EPN49638.1"/>
    </source>
</evidence>
<protein>
    <submittedName>
        <fullName evidence="2">Sulfonate ABC transporter ATP-binding protein</fullName>
    </submittedName>
</protein>
<keyword evidence="2" id="KW-0067">ATP-binding</keyword>
<evidence type="ECO:0000313" key="3">
    <source>
        <dbReference type="Proteomes" id="UP000018849"/>
    </source>
</evidence>
<evidence type="ECO:0000256" key="1">
    <source>
        <dbReference type="SAM" id="MobiDB-lite"/>
    </source>
</evidence>
<organism evidence="2 3">
    <name type="scientific">Pseudomonas syringae pv. actinidiae ICMP 19096</name>
    <dbReference type="NCBI Taxonomy" id="1194405"/>
    <lineage>
        <taxon>Bacteria</taxon>
        <taxon>Pseudomonadati</taxon>
        <taxon>Pseudomonadota</taxon>
        <taxon>Gammaproteobacteria</taxon>
        <taxon>Pseudomonadales</taxon>
        <taxon>Pseudomonadaceae</taxon>
        <taxon>Pseudomonas</taxon>
        <taxon>Pseudomonas syringae</taxon>
    </lineage>
</organism>
<proteinExistence type="predicted"/>
<comment type="caution">
    <text evidence="2">The sequence shown here is derived from an EMBL/GenBank/DDBJ whole genome shotgun (WGS) entry which is preliminary data.</text>
</comment>
<keyword evidence="2" id="KW-0547">Nucleotide-binding</keyword>
<dbReference type="AlphaFoldDB" id="A0A656JSK0"/>
<reference evidence="2 3" key="1">
    <citation type="journal article" date="2013" name="PLoS Pathog.">
        <title>Genomic analysis of the Kiwifruit pathogen Pseudomonas syringae pv. actinidiae provides insight into the origins of an emergent plant disease.</title>
        <authorList>
            <person name="McCann H.C."/>
            <person name="Rikkerink E.H."/>
            <person name="Bertels F."/>
            <person name="Fiers M."/>
            <person name="Lu A."/>
            <person name="Rees-George J."/>
            <person name="Andersen M.T."/>
            <person name="Gleave A.P."/>
            <person name="Haubold B."/>
            <person name="Wohlers M.W."/>
            <person name="Guttman D.S."/>
            <person name="Wang P.W."/>
            <person name="Straub C."/>
            <person name="Vanneste J.L."/>
            <person name="Rainey P.B."/>
            <person name="Templeton M.D."/>
        </authorList>
    </citation>
    <scope>NUCLEOTIDE SEQUENCE [LARGE SCALE GENOMIC DNA]</scope>
    <source>
        <strain evidence="2 3">ICMP 19096</strain>
    </source>
</reference>
<dbReference type="EMBL" id="AOKF01002389">
    <property type="protein sequence ID" value="EPN49638.1"/>
    <property type="molecule type" value="Genomic_DNA"/>
</dbReference>
<feature type="region of interest" description="Disordered" evidence="1">
    <location>
        <begin position="44"/>
        <end position="66"/>
    </location>
</feature>
<dbReference type="GO" id="GO:0005524">
    <property type="term" value="F:ATP binding"/>
    <property type="evidence" value="ECO:0007669"/>
    <property type="project" value="UniProtKB-KW"/>
</dbReference>
<gene>
    <name evidence="2" type="ORF">A245_27839</name>
</gene>
<sequence length="66" mass="7023">MADGKIADDVRIDLPRQRDSGQAGFQLIRSRLLGLLGVKGPAPDIAPQASAPDSTLSELRRVANAR</sequence>
<dbReference type="Proteomes" id="UP000018849">
    <property type="component" value="Unassembled WGS sequence"/>
</dbReference>
<name>A0A656JSK0_PSESF</name>